<proteinExistence type="predicted"/>
<sequence length="125" mass="13993">MDTRGQEVEMTMTGYIKIHKAEGTWTVRAGGAVLAETRNAVELNEGEMAPVIYFPREDIAMSFFDASDLRSNCPHKGEATYYSIQTKSQTLQDVAWSYEDPKPGLEAIKGHLAFYISDKLAVERV</sequence>
<reference evidence="2" key="2">
    <citation type="submission" date="2020-09" db="EMBL/GenBank/DDBJ databases">
        <authorList>
            <person name="Sun Q."/>
            <person name="Zhou Y."/>
        </authorList>
    </citation>
    <scope>NUCLEOTIDE SEQUENCE</scope>
    <source>
        <strain evidence="2">CGMCC 1.16012</strain>
    </source>
</reference>
<gene>
    <name evidence="2" type="ORF">GCM10011517_13720</name>
</gene>
<keyword evidence="3" id="KW-1185">Reference proteome</keyword>
<dbReference type="EMBL" id="BMKN01000001">
    <property type="protein sequence ID" value="GGE47198.1"/>
    <property type="molecule type" value="Genomic_DNA"/>
</dbReference>
<evidence type="ECO:0000313" key="2">
    <source>
        <dbReference type="EMBL" id="GGE47198.1"/>
    </source>
</evidence>
<evidence type="ECO:0000313" key="3">
    <source>
        <dbReference type="Proteomes" id="UP000606730"/>
    </source>
</evidence>
<evidence type="ECO:0000259" key="1">
    <source>
        <dbReference type="Pfam" id="PF04248"/>
    </source>
</evidence>
<dbReference type="PANTHER" id="PTHR34310:SF9">
    <property type="entry name" value="BLR5716 PROTEIN"/>
    <property type="match status" value="1"/>
</dbReference>
<dbReference type="Proteomes" id="UP000606730">
    <property type="component" value="Unassembled WGS sequence"/>
</dbReference>
<dbReference type="Gene3D" id="2.170.150.40">
    <property type="entry name" value="Domain of unknown function (DUF427)"/>
    <property type="match status" value="1"/>
</dbReference>
<dbReference type="AlphaFoldDB" id="A0A917AFK5"/>
<name>A0A917AFK5_9RHOB</name>
<dbReference type="Pfam" id="PF04248">
    <property type="entry name" value="NTP_transf_9"/>
    <property type="match status" value="1"/>
</dbReference>
<dbReference type="InterPro" id="IPR007361">
    <property type="entry name" value="DUF427"/>
</dbReference>
<protein>
    <recommendedName>
        <fullName evidence="1">DUF427 domain-containing protein</fullName>
    </recommendedName>
</protein>
<dbReference type="InterPro" id="IPR038694">
    <property type="entry name" value="DUF427_sf"/>
</dbReference>
<feature type="domain" description="DUF427" evidence="1">
    <location>
        <begin position="26"/>
        <end position="115"/>
    </location>
</feature>
<reference evidence="2" key="1">
    <citation type="journal article" date="2014" name="Int. J. Syst. Evol. Microbiol.">
        <title>Complete genome sequence of Corynebacterium casei LMG S-19264T (=DSM 44701T), isolated from a smear-ripened cheese.</title>
        <authorList>
            <consortium name="US DOE Joint Genome Institute (JGI-PGF)"/>
            <person name="Walter F."/>
            <person name="Albersmeier A."/>
            <person name="Kalinowski J."/>
            <person name="Ruckert C."/>
        </authorList>
    </citation>
    <scope>NUCLEOTIDE SEQUENCE</scope>
    <source>
        <strain evidence="2">CGMCC 1.16012</strain>
    </source>
</reference>
<dbReference type="PANTHER" id="PTHR34310">
    <property type="entry name" value="DUF427 DOMAIN PROTEIN (AFU_ORTHOLOGUE AFUA_3G02220)"/>
    <property type="match status" value="1"/>
</dbReference>
<comment type="caution">
    <text evidence="2">The sequence shown here is derived from an EMBL/GenBank/DDBJ whole genome shotgun (WGS) entry which is preliminary data.</text>
</comment>
<accession>A0A917AFK5</accession>
<organism evidence="2 3">
    <name type="scientific">Actibacterium pelagium</name>
    <dbReference type="NCBI Taxonomy" id="2029103"/>
    <lineage>
        <taxon>Bacteria</taxon>
        <taxon>Pseudomonadati</taxon>
        <taxon>Pseudomonadota</taxon>
        <taxon>Alphaproteobacteria</taxon>
        <taxon>Rhodobacterales</taxon>
        <taxon>Roseobacteraceae</taxon>
        <taxon>Actibacterium</taxon>
    </lineage>
</organism>